<gene>
    <name evidence="1" type="ORF">M8H41_16690</name>
</gene>
<dbReference type="Proteomes" id="UP001176021">
    <property type="component" value="Unassembled WGS sequence"/>
</dbReference>
<keyword evidence="2" id="KW-1185">Reference proteome</keyword>
<protein>
    <submittedName>
        <fullName evidence="1">DUF6125 family protein</fullName>
    </submittedName>
</protein>
<dbReference type="Pfam" id="PF19620">
    <property type="entry name" value="DUF6125"/>
    <property type="match status" value="1"/>
</dbReference>
<proteinExistence type="predicted"/>
<name>A0ABT8QX78_9FIRM</name>
<organism evidence="1 2">
    <name type="scientific">Desulfosporosinus nitroreducens</name>
    <dbReference type="NCBI Taxonomy" id="2018668"/>
    <lineage>
        <taxon>Bacteria</taxon>
        <taxon>Bacillati</taxon>
        <taxon>Bacillota</taxon>
        <taxon>Clostridia</taxon>
        <taxon>Eubacteriales</taxon>
        <taxon>Desulfitobacteriaceae</taxon>
        <taxon>Desulfosporosinus</taxon>
    </lineage>
</organism>
<comment type="caution">
    <text evidence="1">The sequence shown here is derived from an EMBL/GenBank/DDBJ whole genome shotgun (WGS) entry which is preliminary data.</text>
</comment>
<evidence type="ECO:0000313" key="1">
    <source>
        <dbReference type="EMBL" id="MDO0824476.1"/>
    </source>
</evidence>
<reference evidence="1" key="1">
    <citation type="submission" date="2022-05" db="EMBL/GenBank/DDBJ databases">
        <title>Expanded diversity of anoxic marine methylotrophy in a Black Sea sulfate reducing microorganism.</title>
        <authorList>
            <person name="Fischer P.Q."/>
            <person name="Stams A.J.M."/>
            <person name="Villanueva L."/>
            <person name="Sousa D.Z."/>
        </authorList>
    </citation>
    <scope>NUCLEOTIDE SEQUENCE</scope>
    <source>
        <strain evidence="1">P130</strain>
    </source>
</reference>
<accession>A0ABT8QX78</accession>
<evidence type="ECO:0000313" key="2">
    <source>
        <dbReference type="Proteomes" id="UP001176021"/>
    </source>
</evidence>
<sequence>MEQVRELDEAVECDIEAWRKFTVIEAKRIMTFLDLPKHGGLDALEIIVYMKLIDLLNNKYSDIFTFKLRRCFK</sequence>
<dbReference type="EMBL" id="JAMJEV010000014">
    <property type="protein sequence ID" value="MDO0824476.1"/>
    <property type="molecule type" value="Genomic_DNA"/>
</dbReference>